<dbReference type="GO" id="GO:0008652">
    <property type="term" value="P:amino acid biosynthetic process"/>
    <property type="evidence" value="ECO:0007669"/>
    <property type="project" value="UniProtKB-ARBA"/>
</dbReference>
<evidence type="ECO:0000256" key="12">
    <source>
        <dbReference type="RuleBase" id="RU004520"/>
    </source>
</evidence>
<dbReference type="PANTHER" id="PTHR42743">
    <property type="entry name" value="AMINO-ACID AMINOTRANSFERASE"/>
    <property type="match status" value="1"/>
</dbReference>
<dbReference type="AlphaFoldDB" id="A0A0D5NNX8"/>
<dbReference type="Gene3D" id="3.30.470.10">
    <property type="match status" value="1"/>
</dbReference>
<evidence type="ECO:0000256" key="9">
    <source>
        <dbReference type="ARBA" id="ARBA00047911"/>
    </source>
</evidence>
<evidence type="ECO:0000313" key="13">
    <source>
        <dbReference type="EMBL" id="AJY76976.1"/>
    </source>
</evidence>
<keyword evidence="8 11" id="KW-0663">Pyridoxal phosphate</keyword>
<comment type="function">
    <text evidence="12">Acts on the D-isomers of alanine, leucine, aspartate, glutamate, aminobutyrate, norvaline and asparagine. The enzyme transfers an amino group from a substrate D-amino acid to the pyridoxal phosphate cofactor to form pyridoxamine and an alpha-keto acid in the first half-reaction.</text>
</comment>
<comment type="catalytic activity">
    <reaction evidence="9 12">
        <text>D-alanine + 2-oxoglutarate = D-glutamate + pyruvate</text>
        <dbReference type="Rhea" id="RHEA:15869"/>
        <dbReference type="ChEBI" id="CHEBI:15361"/>
        <dbReference type="ChEBI" id="CHEBI:16810"/>
        <dbReference type="ChEBI" id="CHEBI:29986"/>
        <dbReference type="ChEBI" id="CHEBI:57416"/>
        <dbReference type="EC" id="2.6.1.21"/>
    </reaction>
</comment>
<dbReference type="OrthoDB" id="9805628at2"/>
<dbReference type="InterPro" id="IPR005784">
    <property type="entry name" value="D_amino_transT"/>
</dbReference>
<reference evidence="13 14" key="1">
    <citation type="journal article" date="2015" name="J. Biotechnol.">
        <title>Complete genome sequence of Paenibacillus beijingensis 7188(T) (=DSM 24997(T)), a novel rhizobacterium from jujube garden soil.</title>
        <authorList>
            <person name="Kwak Y."/>
            <person name="Shin J.H."/>
        </authorList>
    </citation>
    <scope>NUCLEOTIDE SEQUENCE [LARGE SCALE GENOMIC DNA]</scope>
    <source>
        <strain evidence="13 14">DSM 24997</strain>
    </source>
</reference>
<dbReference type="InterPro" id="IPR043131">
    <property type="entry name" value="BCAT-like_N"/>
</dbReference>
<dbReference type="InterPro" id="IPR001544">
    <property type="entry name" value="Aminotrans_IV"/>
</dbReference>
<dbReference type="Pfam" id="PF01063">
    <property type="entry name" value="Aminotran_4"/>
    <property type="match status" value="1"/>
</dbReference>
<evidence type="ECO:0000313" key="14">
    <source>
        <dbReference type="Proteomes" id="UP000032633"/>
    </source>
</evidence>
<gene>
    <name evidence="13" type="ORF">VN24_23485</name>
</gene>
<dbReference type="PATRIC" id="fig|1126833.4.peg.5167"/>
<accession>A0A0D5NNX8</accession>
<reference evidence="14" key="2">
    <citation type="submission" date="2015-03" db="EMBL/GenBank/DDBJ databases">
        <title>Genome sequence of Paenibacillus beijingensis strain DSM 24997T.</title>
        <authorList>
            <person name="Kwak Y."/>
            <person name="Shin J.-H."/>
        </authorList>
    </citation>
    <scope>NUCLEOTIDE SEQUENCE [LARGE SCALE GENOMIC DNA]</scope>
    <source>
        <strain evidence="14">DSM 24997</strain>
    </source>
</reference>
<dbReference type="RefSeq" id="WP_045672401.1">
    <property type="nucleotide sequence ID" value="NZ_CP011058.1"/>
</dbReference>
<evidence type="ECO:0000256" key="7">
    <source>
        <dbReference type="ARBA" id="ARBA00022679"/>
    </source>
</evidence>
<dbReference type="InterPro" id="IPR043132">
    <property type="entry name" value="BCAT-like_C"/>
</dbReference>
<dbReference type="GO" id="GO:0005829">
    <property type="term" value="C:cytosol"/>
    <property type="evidence" value="ECO:0007669"/>
    <property type="project" value="TreeGrafter"/>
</dbReference>
<name>A0A0D5NNX8_9BACL</name>
<dbReference type="GO" id="GO:0046394">
    <property type="term" value="P:carboxylic acid biosynthetic process"/>
    <property type="evidence" value="ECO:0007669"/>
    <property type="project" value="UniProtKB-ARBA"/>
</dbReference>
<keyword evidence="14" id="KW-1185">Reference proteome</keyword>
<evidence type="ECO:0000256" key="11">
    <source>
        <dbReference type="RuleBase" id="RU004516"/>
    </source>
</evidence>
<dbReference type="FunFam" id="3.20.10.10:FF:000002">
    <property type="entry name" value="D-alanine aminotransferase"/>
    <property type="match status" value="1"/>
</dbReference>
<keyword evidence="7 13" id="KW-0808">Transferase</keyword>
<dbReference type="PROSITE" id="PS00770">
    <property type="entry name" value="AA_TRANSFER_CLASS_4"/>
    <property type="match status" value="1"/>
</dbReference>
<evidence type="ECO:0000256" key="8">
    <source>
        <dbReference type="ARBA" id="ARBA00022898"/>
    </source>
</evidence>
<dbReference type="EC" id="2.6.1.21" evidence="4 12"/>
<dbReference type="GO" id="GO:0046416">
    <property type="term" value="P:D-amino acid metabolic process"/>
    <property type="evidence" value="ECO:0007669"/>
    <property type="project" value="InterPro"/>
</dbReference>
<dbReference type="EMBL" id="CP011058">
    <property type="protein sequence ID" value="AJY76976.1"/>
    <property type="molecule type" value="Genomic_DNA"/>
</dbReference>
<evidence type="ECO:0000256" key="4">
    <source>
        <dbReference type="ARBA" id="ARBA00012874"/>
    </source>
</evidence>
<dbReference type="HOGENOM" id="CLU_020844_4_1_9"/>
<keyword evidence="6 13" id="KW-0032">Aminotransferase</keyword>
<dbReference type="Gene3D" id="3.20.10.10">
    <property type="entry name" value="D-amino Acid Aminotransferase, subunit A, domain 2"/>
    <property type="match status" value="1"/>
</dbReference>
<proteinExistence type="inferred from homology"/>
<sequence>MSVAYFNGNFIESDEPALPIEERGHQFGDGVYEVMRIYNGVPFMLDEHLDRLYQSATAIKLPLQQDRESLKHTISELMDKSGLTNLVIYLQVTRGIASRDHLFPDCPVSVSMTAKPFREPPAEARENGVSVMLHPDERWENCYIKSLNLLPNILAKQAAYEKGCFEAILVRDGKVTEGTSSNVYMVKDGSILTTPLSNRILPGITRMAVKQIAGELHIPFVEAYFTPEDMLRADEVFITSTTSEIMPVVRINDEEINSGEPGPVARALYEQLKTMIQRF</sequence>
<dbReference type="GO" id="GO:0047810">
    <property type="term" value="F:D-alanine-2-oxoglutarate aminotransferase activity"/>
    <property type="evidence" value="ECO:0007669"/>
    <property type="project" value="UniProtKB-EC"/>
</dbReference>
<evidence type="ECO:0000256" key="10">
    <source>
        <dbReference type="RuleBase" id="RU004106"/>
    </source>
</evidence>
<comment type="cofactor">
    <cofactor evidence="1 11">
        <name>pyridoxal 5'-phosphate</name>
        <dbReference type="ChEBI" id="CHEBI:597326"/>
    </cofactor>
</comment>
<dbReference type="SUPFAM" id="SSF56752">
    <property type="entry name" value="D-aminoacid aminotransferase-like PLP-dependent enzymes"/>
    <property type="match status" value="1"/>
</dbReference>
<evidence type="ECO:0000256" key="1">
    <source>
        <dbReference type="ARBA" id="ARBA00001933"/>
    </source>
</evidence>
<dbReference type="InterPro" id="IPR050571">
    <property type="entry name" value="Class-IV_PLP-Dep_Aminotrnsfr"/>
</dbReference>
<dbReference type="CDD" id="cd01558">
    <property type="entry name" value="D-AAT_like"/>
    <property type="match status" value="1"/>
</dbReference>
<dbReference type="PANTHER" id="PTHR42743:SF10">
    <property type="entry name" value="D-ALANINE AMINOTRANSFERASE"/>
    <property type="match status" value="1"/>
</dbReference>
<dbReference type="InterPro" id="IPR036038">
    <property type="entry name" value="Aminotransferase-like"/>
</dbReference>
<comment type="subunit">
    <text evidence="3">Homodimer.</text>
</comment>
<evidence type="ECO:0000256" key="5">
    <source>
        <dbReference type="ARBA" id="ARBA00021779"/>
    </source>
</evidence>
<dbReference type="GO" id="GO:0030170">
    <property type="term" value="F:pyridoxal phosphate binding"/>
    <property type="evidence" value="ECO:0007669"/>
    <property type="project" value="InterPro"/>
</dbReference>
<evidence type="ECO:0000256" key="3">
    <source>
        <dbReference type="ARBA" id="ARBA00011738"/>
    </source>
</evidence>
<evidence type="ECO:0000256" key="2">
    <source>
        <dbReference type="ARBA" id="ARBA00009320"/>
    </source>
</evidence>
<organism evidence="13 14">
    <name type="scientific">Paenibacillus beijingensis</name>
    <dbReference type="NCBI Taxonomy" id="1126833"/>
    <lineage>
        <taxon>Bacteria</taxon>
        <taxon>Bacillati</taxon>
        <taxon>Bacillota</taxon>
        <taxon>Bacilli</taxon>
        <taxon>Bacillales</taxon>
        <taxon>Paenibacillaceae</taxon>
        <taxon>Paenibacillus</taxon>
    </lineage>
</organism>
<comment type="similarity">
    <text evidence="2 10">Belongs to the class-IV pyridoxal-phosphate-dependent aminotransferase family.</text>
</comment>
<dbReference type="Proteomes" id="UP000032633">
    <property type="component" value="Chromosome"/>
</dbReference>
<evidence type="ECO:0000256" key="6">
    <source>
        <dbReference type="ARBA" id="ARBA00022576"/>
    </source>
</evidence>
<dbReference type="STRING" id="1126833.VN24_23485"/>
<dbReference type="KEGG" id="pbj:VN24_23485"/>
<protein>
    <recommendedName>
        <fullName evidence="5 12">D-alanine aminotransferase</fullName>
        <ecNumber evidence="4 12">2.6.1.21</ecNumber>
    </recommendedName>
</protein>
<dbReference type="NCBIfam" id="TIGR01121">
    <property type="entry name" value="D_amino_aminoT"/>
    <property type="match status" value="1"/>
</dbReference>
<dbReference type="InterPro" id="IPR018300">
    <property type="entry name" value="Aminotrans_IV_CS"/>
</dbReference>